<reference evidence="2 5" key="3">
    <citation type="submission" date="2018-07" db="EMBL/GenBank/DDBJ databases">
        <title>Genome sequence of extremly halophilic archaeon Halopelagius longus strain BC12-B1.</title>
        <authorList>
            <person name="Zhang X."/>
        </authorList>
    </citation>
    <scope>NUCLEOTIDE SEQUENCE [LARGE SCALE GENOMIC DNA]</scope>
    <source>
        <strain evidence="2 5">BC12-B1</strain>
    </source>
</reference>
<keyword evidence="5" id="KW-1185">Reference proteome</keyword>
<gene>
    <name evidence="2" type="ORF">DWB78_07265</name>
    <name evidence="3" type="ORF">SAMN05216278_2657</name>
</gene>
<dbReference type="EMBL" id="QQST01000001">
    <property type="protein sequence ID" value="RDI71537.1"/>
    <property type="molecule type" value="Genomic_DNA"/>
</dbReference>
<feature type="region of interest" description="Disordered" evidence="1">
    <location>
        <begin position="35"/>
        <end position="60"/>
    </location>
</feature>
<evidence type="ECO:0000313" key="2">
    <source>
        <dbReference type="EMBL" id="RDI71537.1"/>
    </source>
</evidence>
<proteinExistence type="predicted"/>
<evidence type="ECO:0000313" key="5">
    <source>
        <dbReference type="Proteomes" id="UP000255421"/>
    </source>
</evidence>
<dbReference type="Proteomes" id="UP000199289">
    <property type="component" value="Unassembled WGS sequence"/>
</dbReference>
<name>A0A1H1DZA8_9EURY</name>
<dbReference type="RefSeq" id="WP_092538089.1">
    <property type="nucleotide sequence ID" value="NZ_FNKQ01000003.1"/>
</dbReference>
<sequence length="60" mass="6854">MAFLTDLKERIDRWRSTDPYHYECTVCERTFQSDRRKCPDCGGAVERATGTQSTGAEPLP</sequence>
<dbReference type="Proteomes" id="UP000255421">
    <property type="component" value="Unassembled WGS sequence"/>
</dbReference>
<evidence type="ECO:0008006" key="6">
    <source>
        <dbReference type="Google" id="ProtNLM"/>
    </source>
</evidence>
<protein>
    <recommendedName>
        <fullName evidence="6">Rubrerythrin-like domain-containing protein</fullName>
    </recommendedName>
</protein>
<dbReference type="EMBL" id="FNKQ01000003">
    <property type="protein sequence ID" value="SDQ81797.1"/>
    <property type="molecule type" value="Genomic_DNA"/>
</dbReference>
<accession>A0A1H1DZA8</accession>
<evidence type="ECO:0000313" key="4">
    <source>
        <dbReference type="Proteomes" id="UP000199289"/>
    </source>
</evidence>
<feature type="compositionally biased region" description="Polar residues" evidence="1">
    <location>
        <begin position="49"/>
        <end position="60"/>
    </location>
</feature>
<reference evidence="4" key="1">
    <citation type="submission" date="2016-10" db="EMBL/GenBank/DDBJ databases">
        <authorList>
            <person name="Varghese N."/>
            <person name="Submissions S."/>
        </authorList>
    </citation>
    <scope>NUCLEOTIDE SEQUENCE [LARGE SCALE GENOMIC DNA]</scope>
    <source>
        <strain evidence="4">CGMCC 1.12397</strain>
    </source>
</reference>
<organism evidence="3 4">
    <name type="scientific">Halopelagius longus</name>
    <dbReference type="NCBI Taxonomy" id="1236180"/>
    <lineage>
        <taxon>Archaea</taxon>
        <taxon>Methanobacteriati</taxon>
        <taxon>Methanobacteriota</taxon>
        <taxon>Stenosarchaea group</taxon>
        <taxon>Halobacteria</taxon>
        <taxon>Halobacteriales</taxon>
        <taxon>Haloferacaceae</taxon>
    </lineage>
</organism>
<evidence type="ECO:0000313" key="3">
    <source>
        <dbReference type="EMBL" id="SDQ81797.1"/>
    </source>
</evidence>
<evidence type="ECO:0000256" key="1">
    <source>
        <dbReference type="SAM" id="MobiDB-lite"/>
    </source>
</evidence>
<dbReference type="OrthoDB" id="295069at2157"/>
<dbReference type="AlphaFoldDB" id="A0A1H1DZA8"/>
<reference evidence="3" key="2">
    <citation type="submission" date="2016-10" db="EMBL/GenBank/DDBJ databases">
        <authorList>
            <person name="de Groot N.N."/>
        </authorList>
    </citation>
    <scope>NUCLEOTIDE SEQUENCE [LARGE SCALE GENOMIC DNA]</scope>
    <source>
        <strain evidence="3">CGMCC 1.12397</strain>
    </source>
</reference>